<sequence>MSIDEAVRFRYLFKSVENIVNKELINLLSPLHITPNQSEVLLVLQEFGSLSLKDLGNLLICEKKSPSRLVSSLIKKGLVIKEISAEDRRFSLLSLTPKGQDLVPKVIAIKNQYDQQLLEQGIDFKALSKPFKVFISETPYEEKLKSRSMWDD</sequence>
<accession>A0ABN5LGM8</accession>
<name>A0ABN5LGM8_9STRE</name>
<protein>
    <submittedName>
        <fullName evidence="2">MarR family transcriptional regulator</fullName>
    </submittedName>
</protein>
<feature type="domain" description="HTH marR-type" evidence="1">
    <location>
        <begin position="1"/>
        <end position="136"/>
    </location>
</feature>
<dbReference type="Proteomes" id="UP000245369">
    <property type="component" value="Chromosome"/>
</dbReference>
<dbReference type="PANTHER" id="PTHR33164">
    <property type="entry name" value="TRANSCRIPTIONAL REGULATOR, MARR FAMILY"/>
    <property type="match status" value="1"/>
</dbReference>
<dbReference type="EMBL" id="CP029490">
    <property type="protein sequence ID" value="AWN20119.1"/>
    <property type="molecule type" value="Genomic_DNA"/>
</dbReference>
<dbReference type="InterPro" id="IPR036388">
    <property type="entry name" value="WH-like_DNA-bd_sf"/>
</dbReference>
<dbReference type="SMART" id="SM00347">
    <property type="entry name" value="HTH_MARR"/>
    <property type="match status" value="1"/>
</dbReference>
<dbReference type="InterPro" id="IPR039422">
    <property type="entry name" value="MarR/SlyA-like"/>
</dbReference>
<dbReference type="PROSITE" id="PS50995">
    <property type="entry name" value="HTH_MARR_2"/>
    <property type="match status" value="1"/>
</dbReference>
<dbReference type="PANTHER" id="PTHR33164:SF43">
    <property type="entry name" value="HTH-TYPE TRANSCRIPTIONAL REPRESSOR YETL"/>
    <property type="match status" value="1"/>
</dbReference>
<dbReference type="Gene3D" id="1.10.10.10">
    <property type="entry name" value="Winged helix-like DNA-binding domain superfamily/Winged helix DNA-binding domain"/>
    <property type="match status" value="1"/>
</dbReference>
<evidence type="ECO:0000259" key="1">
    <source>
        <dbReference type="PROSITE" id="PS50995"/>
    </source>
</evidence>
<organism evidence="2 3">
    <name type="scientific">Streptococcus sobrinus</name>
    <dbReference type="NCBI Taxonomy" id="1310"/>
    <lineage>
        <taxon>Bacteria</taxon>
        <taxon>Bacillati</taxon>
        <taxon>Bacillota</taxon>
        <taxon>Bacilli</taxon>
        <taxon>Lactobacillales</taxon>
        <taxon>Streptococcaceae</taxon>
        <taxon>Streptococcus</taxon>
    </lineage>
</organism>
<dbReference type="RefSeq" id="WP_002959328.1">
    <property type="nucleotide sequence ID" value="NZ_CP029490.1"/>
</dbReference>
<dbReference type="Pfam" id="PF13463">
    <property type="entry name" value="HTH_27"/>
    <property type="match status" value="1"/>
</dbReference>
<dbReference type="GeneID" id="93923217"/>
<proteinExistence type="predicted"/>
<dbReference type="InterPro" id="IPR000835">
    <property type="entry name" value="HTH_MarR-typ"/>
</dbReference>
<evidence type="ECO:0000313" key="2">
    <source>
        <dbReference type="EMBL" id="AWN20119.1"/>
    </source>
</evidence>
<dbReference type="SUPFAM" id="SSF46785">
    <property type="entry name" value="Winged helix' DNA-binding domain"/>
    <property type="match status" value="1"/>
</dbReference>
<evidence type="ECO:0000313" key="3">
    <source>
        <dbReference type="Proteomes" id="UP000245369"/>
    </source>
</evidence>
<gene>
    <name evidence="2" type="ORF">DK182_01625</name>
</gene>
<dbReference type="InterPro" id="IPR036390">
    <property type="entry name" value="WH_DNA-bd_sf"/>
</dbReference>
<reference evidence="2 3" key="1">
    <citation type="submission" date="2018-05" db="EMBL/GenBank/DDBJ databases">
        <title>Complete genome sequences of Streptococcus sobrinus.</title>
        <authorList>
            <person name="Sales M."/>
            <person name="Jensen P.A."/>
        </authorList>
    </citation>
    <scope>NUCLEOTIDE SEQUENCE [LARGE SCALE GENOMIC DNA]</scope>
    <source>
        <strain evidence="2 3">SL1</strain>
    </source>
</reference>
<keyword evidence="3" id="KW-1185">Reference proteome</keyword>